<comment type="similarity">
    <text evidence="7">Belongs to the VPS28 family.</text>
</comment>
<dbReference type="SUPFAM" id="SSF140111">
    <property type="entry name" value="Endosomal sorting complex assembly domain"/>
    <property type="match status" value="1"/>
</dbReference>
<dbReference type="InterPro" id="IPR038358">
    <property type="entry name" value="VPS28_N_sf"/>
</dbReference>
<dbReference type="GO" id="GO:0043328">
    <property type="term" value="P:protein transport to vacuole involved in ubiquitin-dependent protein catabolic process via the multivesicular body sorting pathway"/>
    <property type="evidence" value="ECO:0007669"/>
    <property type="project" value="TreeGrafter"/>
</dbReference>
<comment type="subcellular location">
    <subcellularLocation>
        <location evidence="1">Endosome</location>
    </subcellularLocation>
</comment>
<feature type="region of interest" description="Disordered" evidence="8">
    <location>
        <begin position="1"/>
        <end position="23"/>
    </location>
</feature>
<evidence type="ECO:0000256" key="2">
    <source>
        <dbReference type="ARBA" id="ARBA00020968"/>
    </source>
</evidence>
<keyword evidence="4" id="KW-0967">Endosome</keyword>
<feature type="domain" description="VPS28 C-terminal" evidence="9">
    <location>
        <begin position="172"/>
        <end position="268"/>
    </location>
</feature>
<evidence type="ECO:0000313" key="11">
    <source>
        <dbReference type="Ensembl" id="ENSEASP00005015459.1"/>
    </source>
</evidence>
<accession>A0A8C4PM73</accession>
<evidence type="ECO:0000256" key="4">
    <source>
        <dbReference type="ARBA" id="ARBA00022753"/>
    </source>
</evidence>
<dbReference type="FunFam" id="1.20.120.1130:FF:000001">
    <property type="entry name" value="Vacuolar protein sorting-associated protein 28 homolog"/>
    <property type="match status" value="1"/>
</dbReference>
<feature type="compositionally biased region" description="Low complexity" evidence="8">
    <location>
        <begin position="1"/>
        <end position="11"/>
    </location>
</feature>
<dbReference type="PANTHER" id="PTHR12937:SF0">
    <property type="entry name" value="VACUOLAR PROTEIN SORTING-ASSOCIATED PROTEIN 28 HOMOLOG"/>
    <property type="match status" value="1"/>
</dbReference>
<evidence type="ECO:0000256" key="6">
    <source>
        <dbReference type="ARBA" id="ARBA00062290"/>
    </source>
</evidence>
<dbReference type="SUPFAM" id="SSF140427">
    <property type="entry name" value="VPS28 C-terminal domain-like"/>
    <property type="match status" value="1"/>
</dbReference>
<evidence type="ECO:0000259" key="9">
    <source>
        <dbReference type="PROSITE" id="PS51310"/>
    </source>
</evidence>
<feature type="domain" description="VPS28 N-terminal" evidence="10">
    <location>
        <begin position="84"/>
        <end position="168"/>
    </location>
</feature>
<comment type="subunit">
    <text evidence="6">Component of the ESCRT-I complex (endosomal sorting complex required for transport I) which consists of TSG101, VPS28, a VPS37 protein (VPS37A to -D) and MVB12A or MVB12B in a 1:1:1:1 stoichiometry. Interacts with TSG101, VPS37B, VPS37C, MVB12A and MVB12B. Component of an ESCRT-I complex (endosomal sorting complex required for transport I) which consists of TSG101, VPS28, VPS37A and UBAP1 in a 1:1:1:1 stoichiometry. Interacts with VPS36; the interaction mediates the association with the ESCRT-II complex. Interacts with SNF8 and VPS25. Interacts with CEP55.</text>
</comment>
<gene>
    <name evidence="11" type="primary">VPS28</name>
</gene>
<evidence type="ECO:0000256" key="3">
    <source>
        <dbReference type="ARBA" id="ARBA00022448"/>
    </source>
</evidence>
<evidence type="ECO:0000256" key="7">
    <source>
        <dbReference type="PROSITE-ProRule" id="PRU00642"/>
    </source>
</evidence>
<evidence type="ECO:0000259" key="10">
    <source>
        <dbReference type="PROSITE" id="PS51313"/>
    </source>
</evidence>
<proteinExistence type="inferred from homology"/>
<dbReference type="Ensembl" id="ENSEAST00005016816.1">
    <property type="protein sequence ID" value="ENSEASP00005015459.1"/>
    <property type="gene ID" value="ENSEASG00005010789.1"/>
</dbReference>
<sequence length="269" mass="30474">MPARLPQTTSPNPRPTPTPTVRSTWGQAGEAVLQCRGGLLRVGWERQTVPSCRGCARAAVPRALGASASLPRWTQSNKDTLLRYDNMAELFAVVKTMQALEKAYIKDCVTPNEYTAACSRLLVQYKAAFRQVQGSEISSIDEFCRKFRLDCPLAMERIKEDRPITIKDDKGNLNRCIADVVSLFITVMDKLRLEIRAMDEIQPDLRELMETMHRMSHLPPDFEGRQTVSQWLQTLSGMSASDELDDSQVRQMLFDLESAYNAFNRFLHA</sequence>
<dbReference type="AlphaFoldDB" id="A0A8C4PM73"/>
<name>A0A8C4PM73_EQUAS</name>
<dbReference type="PROSITE" id="PS51310">
    <property type="entry name" value="VPS28_C"/>
    <property type="match status" value="1"/>
</dbReference>
<dbReference type="GO" id="GO:0000813">
    <property type="term" value="C:ESCRT I complex"/>
    <property type="evidence" value="ECO:0007669"/>
    <property type="project" value="InterPro"/>
</dbReference>
<dbReference type="FunFam" id="1.20.1440.200:FF:000001">
    <property type="entry name" value="Vacuolar protein sorting-associated protein 28 homolog"/>
    <property type="match status" value="1"/>
</dbReference>
<evidence type="ECO:0000256" key="5">
    <source>
        <dbReference type="ARBA" id="ARBA00022927"/>
    </source>
</evidence>
<dbReference type="Gene3D" id="1.20.1440.200">
    <property type="match status" value="1"/>
</dbReference>
<dbReference type="PANTHER" id="PTHR12937">
    <property type="entry name" value="VACUOLAR PROTEIN SORTING 28, ISOFORM 2 VPS28"/>
    <property type="match status" value="1"/>
</dbReference>
<dbReference type="InterPro" id="IPR037206">
    <property type="entry name" value="VPS28_C_sf"/>
</dbReference>
<reference evidence="11" key="1">
    <citation type="submission" date="2023-03" db="UniProtKB">
        <authorList>
            <consortium name="Ensembl"/>
        </authorList>
    </citation>
    <scope>IDENTIFICATION</scope>
</reference>
<dbReference type="InterPro" id="IPR007143">
    <property type="entry name" value="Vps28"/>
</dbReference>
<evidence type="ECO:0000256" key="8">
    <source>
        <dbReference type="SAM" id="MobiDB-lite"/>
    </source>
</evidence>
<dbReference type="InterPro" id="IPR037202">
    <property type="entry name" value="ESCRT_assembly_dom"/>
</dbReference>
<evidence type="ECO:0000256" key="1">
    <source>
        <dbReference type="ARBA" id="ARBA00004177"/>
    </source>
</evidence>
<dbReference type="Pfam" id="PF03997">
    <property type="entry name" value="VPS28"/>
    <property type="match status" value="1"/>
</dbReference>
<dbReference type="OMA" id="CDEFPTV"/>
<keyword evidence="5 7" id="KW-0653">Protein transport</keyword>
<protein>
    <recommendedName>
        <fullName evidence="2">Vacuolar protein sorting-associated protein 28 homolog</fullName>
    </recommendedName>
</protein>
<organism evidence="11">
    <name type="scientific">Equus asinus asinus</name>
    <dbReference type="NCBI Taxonomy" id="83772"/>
    <lineage>
        <taxon>Eukaryota</taxon>
        <taxon>Metazoa</taxon>
        <taxon>Chordata</taxon>
        <taxon>Craniata</taxon>
        <taxon>Vertebrata</taxon>
        <taxon>Euteleostomi</taxon>
        <taxon>Mammalia</taxon>
        <taxon>Eutheria</taxon>
        <taxon>Laurasiatheria</taxon>
        <taxon>Perissodactyla</taxon>
        <taxon>Equidae</taxon>
        <taxon>Equus</taxon>
    </lineage>
</organism>
<dbReference type="PROSITE" id="PS51313">
    <property type="entry name" value="VPS28_N"/>
    <property type="match status" value="1"/>
</dbReference>
<dbReference type="InterPro" id="IPR017898">
    <property type="entry name" value="VPS28_N"/>
</dbReference>
<dbReference type="GO" id="GO:0044877">
    <property type="term" value="F:protein-containing complex binding"/>
    <property type="evidence" value="ECO:0007669"/>
    <property type="project" value="TreeGrafter"/>
</dbReference>
<keyword evidence="3 7" id="KW-0813">Transport</keyword>
<dbReference type="Gene3D" id="1.20.120.1130">
    <property type="match status" value="1"/>
</dbReference>
<dbReference type="InterPro" id="IPR017899">
    <property type="entry name" value="VPS28_C"/>
</dbReference>